<evidence type="ECO:0000259" key="2">
    <source>
        <dbReference type="Pfam" id="PF13966"/>
    </source>
</evidence>
<reference evidence="4" key="1">
    <citation type="submission" date="2025-08" db="UniProtKB">
        <authorList>
            <consortium name="RefSeq"/>
        </authorList>
    </citation>
    <scope>IDENTIFICATION</scope>
    <source>
        <tissue evidence="4">Seedling</tissue>
    </source>
</reference>
<feature type="domain" description="Reverse transcriptase zinc-binding" evidence="2">
    <location>
        <begin position="9"/>
        <end position="79"/>
    </location>
</feature>
<protein>
    <submittedName>
        <fullName evidence="4">Uncharacterized protein LOC125422670</fullName>
    </submittedName>
</protein>
<dbReference type="Proteomes" id="UP001652623">
    <property type="component" value="Chromosome 2"/>
</dbReference>
<dbReference type="Pfam" id="PF13456">
    <property type="entry name" value="RVT_3"/>
    <property type="match status" value="1"/>
</dbReference>
<sequence length="252" mass="29101">MDVEGDLSNENWWKHLWRSKIHERTKFFLWNLANEGLPVLNNLIARGMSLENLECGHGCQSSEIEIHLFFHYEIAKRLWNQIVHKGSVDNIEVASTVVMKRFQELKEAISREEPVHIPRTSDFALLSHVWRRPLEDVIKLNIDVAIRNEGSHLAVVARNSRGKVLHIQAFNSAVNIPETAELEAILKAMQVAKNFSWSSVQFESDTLNVIRALQDKDITNLHWTAEPFFHTISLYLDFFSNFSFWPTLLANG</sequence>
<dbReference type="InterPro" id="IPR026960">
    <property type="entry name" value="RVT-Znf"/>
</dbReference>
<dbReference type="InterPro" id="IPR044730">
    <property type="entry name" value="RNase_H-like_dom_plant"/>
</dbReference>
<dbReference type="InterPro" id="IPR012337">
    <property type="entry name" value="RNaseH-like_sf"/>
</dbReference>
<evidence type="ECO:0000313" key="3">
    <source>
        <dbReference type="Proteomes" id="UP001652623"/>
    </source>
</evidence>
<dbReference type="CDD" id="cd06222">
    <property type="entry name" value="RNase_H_like"/>
    <property type="match status" value="1"/>
</dbReference>
<dbReference type="RefSeq" id="XP_048330721.1">
    <property type="nucleotide sequence ID" value="XM_048474764.1"/>
</dbReference>
<organism evidence="3 4">
    <name type="scientific">Ziziphus jujuba</name>
    <name type="common">Chinese jujube</name>
    <name type="synonym">Ziziphus sativa</name>
    <dbReference type="NCBI Taxonomy" id="326968"/>
    <lineage>
        <taxon>Eukaryota</taxon>
        <taxon>Viridiplantae</taxon>
        <taxon>Streptophyta</taxon>
        <taxon>Embryophyta</taxon>
        <taxon>Tracheophyta</taxon>
        <taxon>Spermatophyta</taxon>
        <taxon>Magnoliopsida</taxon>
        <taxon>eudicotyledons</taxon>
        <taxon>Gunneridae</taxon>
        <taxon>Pentapetalae</taxon>
        <taxon>rosids</taxon>
        <taxon>fabids</taxon>
        <taxon>Rosales</taxon>
        <taxon>Rhamnaceae</taxon>
        <taxon>Paliureae</taxon>
        <taxon>Ziziphus</taxon>
    </lineage>
</organism>
<evidence type="ECO:0000313" key="4">
    <source>
        <dbReference type="RefSeq" id="XP_048330721.1"/>
    </source>
</evidence>
<dbReference type="GeneID" id="125422670"/>
<dbReference type="SUPFAM" id="SSF53098">
    <property type="entry name" value="Ribonuclease H-like"/>
    <property type="match status" value="1"/>
</dbReference>
<feature type="domain" description="RNase H type-1" evidence="1">
    <location>
        <begin position="147"/>
        <end position="219"/>
    </location>
</feature>
<gene>
    <name evidence="4" type="primary">LOC125422670</name>
</gene>
<proteinExistence type="predicted"/>
<accession>A0ABM3IL08</accession>
<dbReference type="InterPro" id="IPR036397">
    <property type="entry name" value="RNaseH_sf"/>
</dbReference>
<evidence type="ECO:0000259" key="1">
    <source>
        <dbReference type="Pfam" id="PF13456"/>
    </source>
</evidence>
<keyword evidence="3" id="KW-1185">Reference proteome</keyword>
<dbReference type="InterPro" id="IPR002156">
    <property type="entry name" value="RNaseH_domain"/>
</dbReference>
<dbReference type="Pfam" id="PF13966">
    <property type="entry name" value="zf-RVT"/>
    <property type="match status" value="1"/>
</dbReference>
<dbReference type="Gene3D" id="3.30.420.10">
    <property type="entry name" value="Ribonuclease H-like superfamily/Ribonuclease H"/>
    <property type="match status" value="1"/>
</dbReference>
<dbReference type="PANTHER" id="PTHR47074:SF11">
    <property type="entry name" value="REVERSE TRANSCRIPTASE-LIKE PROTEIN"/>
    <property type="match status" value="1"/>
</dbReference>
<dbReference type="InterPro" id="IPR052929">
    <property type="entry name" value="RNase_H-like_EbsB-rel"/>
</dbReference>
<name>A0ABM3IL08_ZIZJJ</name>
<dbReference type="PANTHER" id="PTHR47074">
    <property type="entry name" value="BNAC02G40300D PROTEIN"/>
    <property type="match status" value="1"/>
</dbReference>